<feature type="transmembrane region" description="Helical" evidence="1">
    <location>
        <begin position="6"/>
        <end position="25"/>
    </location>
</feature>
<protein>
    <submittedName>
        <fullName evidence="2">Uncharacterized protein</fullName>
    </submittedName>
</protein>
<evidence type="ECO:0000313" key="3">
    <source>
        <dbReference type="Proteomes" id="UP001324380"/>
    </source>
</evidence>
<evidence type="ECO:0000256" key="1">
    <source>
        <dbReference type="SAM" id="Phobius"/>
    </source>
</evidence>
<proteinExistence type="predicted"/>
<accession>A0ABZ0TWZ6</accession>
<reference evidence="2 3" key="1">
    <citation type="submission" date="2023-11" db="EMBL/GenBank/DDBJ databases">
        <title>Analysis of the Genomes of Mucilaginibacter gossypii cycad 4 and M. sabulilitoris SNA2: microbes with the potential for plant growth promotion.</title>
        <authorList>
            <person name="Hirsch A.M."/>
            <person name="Humm E."/>
            <person name="Rubbi M."/>
            <person name="Del Vecchio G."/>
            <person name="Ha S.M."/>
            <person name="Pellegrini M."/>
            <person name="Gunsalus R.P."/>
        </authorList>
    </citation>
    <scope>NUCLEOTIDE SEQUENCE [LARGE SCALE GENOMIC DNA]</scope>
    <source>
        <strain evidence="2 3">SNA2</strain>
    </source>
</reference>
<gene>
    <name evidence="2" type="ORF">SNE25_12400</name>
</gene>
<organism evidence="2 3">
    <name type="scientific">Mucilaginibacter sabulilitoris</name>
    <dbReference type="NCBI Taxonomy" id="1173583"/>
    <lineage>
        <taxon>Bacteria</taxon>
        <taxon>Pseudomonadati</taxon>
        <taxon>Bacteroidota</taxon>
        <taxon>Sphingobacteriia</taxon>
        <taxon>Sphingobacteriales</taxon>
        <taxon>Sphingobacteriaceae</taxon>
        <taxon>Mucilaginibacter</taxon>
    </lineage>
</organism>
<keyword evidence="1" id="KW-0812">Transmembrane</keyword>
<keyword evidence="1" id="KW-0472">Membrane</keyword>
<feature type="transmembrane region" description="Helical" evidence="1">
    <location>
        <begin position="73"/>
        <end position="92"/>
    </location>
</feature>
<keyword evidence="3" id="KW-1185">Reference proteome</keyword>
<dbReference type="EMBL" id="CP139558">
    <property type="protein sequence ID" value="WPU96319.1"/>
    <property type="molecule type" value="Genomic_DNA"/>
</dbReference>
<evidence type="ECO:0000313" key="2">
    <source>
        <dbReference type="EMBL" id="WPU96319.1"/>
    </source>
</evidence>
<keyword evidence="1" id="KW-1133">Transmembrane helix</keyword>
<sequence length="122" mass="13959">MTGKNLVNVLIFTFAVLMVLLRPYAAYQISMRADFATNSTKVNSLLQRLIKKKEEHHSSEADHIKAVSPSKTIMPLPVLLLLFLSSKFIFLLTTVKRYAKSNTIFQISPPDKYYLRLSKIQL</sequence>
<name>A0ABZ0TWZ6_9SPHI</name>
<dbReference type="Proteomes" id="UP001324380">
    <property type="component" value="Chromosome"/>
</dbReference>
<dbReference type="RefSeq" id="WP_321565418.1">
    <property type="nucleotide sequence ID" value="NZ_CP139558.1"/>
</dbReference>